<evidence type="ECO:0000313" key="7">
    <source>
        <dbReference type="EMBL" id="KAG6537783.1"/>
    </source>
</evidence>
<comment type="caution">
    <text evidence="7">The sequence shown here is derived from an EMBL/GenBank/DDBJ whole genome shotgun (WGS) entry which is preliminary data.</text>
</comment>
<gene>
    <name evidence="7" type="ORF">ZIOFF_002880</name>
</gene>
<dbReference type="GO" id="GO:0006508">
    <property type="term" value="P:proteolysis"/>
    <property type="evidence" value="ECO:0007669"/>
    <property type="project" value="InterPro"/>
</dbReference>
<evidence type="ECO:0000259" key="6">
    <source>
        <dbReference type="PROSITE" id="PS51767"/>
    </source>
</evidence>
<evidence type="ECO:0000256" key="2">
    <source>
        <dbReference type="ARBA" id="ARBA00007447"/>
    </source>
</evidence>
<organism evidence="7 8">
    <name type="scientific">Zingiber officinale</name>
    <name type="common">Ginger</name>
    <name type="synonym">Amomum zingiber</name>
    <dbReference type="NCBI Taxonomy" id="94328"/>
    <lineage>
        <taxon>Eukaryota</taxon>
        <taxon>Viridiplantae</taxon>
        <taxon>Streptophyta</taxon>
        <taxon>Embryophyta</taxon>
        <taxon>Tracheophyta</taxon>
        <taxon>Spermatophyta</taxon>
        <taxon>Magnoliopsida</taxon>
        <taxon>Liliopsida</taxon>
        <taxon>Zingiberales</taxon>
        <taxon>Zingiberaceae</taxon>
        <taxon>Zingiber</taxon>
    </lineage>
</organism>
<feature type="domain" description="Peptidase A1" evidence="6">
    <location>
        <begin position="46"/>
        <end position="409"/>
    </location>
</feature>
<keyword evidence="3" id="KW-0964">Secreted</keyword>
<dbReference type="InterPro" id="IPR033121">
    <property type="entry name" value="PEPTIDASE_A1"/>
</dbReference>
<dbReference type="InterPro" id="IPR001461">
    <property type="entry name" value="Aspartic_peptidase_A1"/>
</dbReference>
<dbReference type="OrthoDB" id="624243at2759"/>
<dbReference type="Proteomes" id="UP000734854">
    <property type="component" value="Unassembled WGS sequence"/>
</dbReference>
<dbReference type="PANTHER" id="PTHR47965">
    <property type="entry name" value="ASPARTYL PROTEASE-RELATED"/>
    <property type="match status" value="1"/>
</dbReference>
<evidence type="ECO:0000256" key="3">
    <source>
        <dbReference type="ARBA" id="ARBA00022525"/>
    </source>
</evidence>
<evidence type="ECO:0000256" key="4">
    <source>
        <dbReference type="ARBA" id="ARBA00022729"/>
    </source>
</evidence>
<feature type="chain" id="PRO_5035290412" description="Peptidase A1 domain-containing protein" evidence="5">
    <location>
        <begin position="26"/>
        <end position="431"/>
    </location>
</feature>
<evidence type="ECO:0000256" key="5">
    <source>
        <dbReference type="SAM" id="SignalP"/>
    </source>
</evidence>
<dbReference type="FunFam" id="2.40.70.10:FF:000041">
    <property type="entry name" value="Basic 7S globulin"/>
    <property type="match status" value="1"/>
</dbReference>
<dbReference type="AlphaFoldDB" id="A0A8J5LWA0"/>
<feature type="signal peptide" evidence="5">
    <location>
        <begin position="1"/>
        <end position="25"/>
    </location>
</feature>
<evidence type="ECO:0000313" key="8">
    <source>
        <dbReference type="Proteomes" id="UP000734854"/>
    </source>
</evidence>
<dbReference type="InterPro" id="IPR032799">
    <property type="entry name" value="TAXi_C"/>
</dbReference>
<dbReference type="PROSITE" id="PS51767">
    <property type="entry name" value="PEPTIDASE_A1"/>
    <property type="match status" value="1"/>
</dbReference>
<dbReference type="CDD" id="cd05489">
    <property type="entry name" value="xylanase_inhibitor_I_like"/>
    <property type="match status" value="1"/>
</dbReference>
<dbReference type="GO" id="GO:0005576">
    <property type="term" value="C:extracellular region"/>
    <property type="evidence" value="ECO:0007669"/>
    <property type="project" value="UniProtKB-SubCell"/>
</dbReference>
<comment type="similarity">
    <text evidence="2">Belongs to the peptidase A1 family.</text>
</comment>
<evidence type="ECO:0000256" key="1">
    <source>
        <dbReference type="ARBA" id="ARBA00004239"/>
    </source>
</evidence>
<keyword evidence="8" id="KW-1185">Reference proteome</keyword>
<sequence>MASSAAWLFFLCSLLLFSLSSFSSAATSRPHALLLPVTKDAATLEYLTRVRQRTPSVDVTLVVDLGGRFLWVDCDSGFVSSTRRHIPCDSPQCAISNSGMCGDNVCGLLPGNPFIETSTGGSLESDVLSVLSTDGYTSGPLVTASSFLFTCAPTFLLRGLAKGAKGMAGLGRNKVGVPSLLSSAFHLPRKFAICLPSYAGTGAIFFGDGPYKFLGTYNPDVAQYLAYTPLFVNPVSTAGASFGNEKSAEYFIGVRAIRVGEKAVPVDAKLLAIGKDGVGGTKISTVTPYTTLHTSIYKAVVGAFASALAGVPQVPPLAPFGLCFEAAKLGSTRVGPAVPAVNLVLQGEGVNWTMWGANTMVAAGAGGKALCLGFVDGGTKPTTSIVIGGYQLEDNLLQFDLRRSRLGFSSSLLFYQTTCSNFNFTSTSRLL</sequence>
<dbReference type="Pfam" id="PF14541">
    <property type="entry name" value="TAXi_C"/>
    <property type="match status" value="1"/>
</dbReference>
<accession>A0A8J5LWA0</accession>
<dbReference type="Pfam" id="PF14543">
    <property type="entry name" value="TAXi_N"/>
    <property type="match status" value="1"/>
</dbReference>
<dbReference type="InterPro" id="IPR032861">
    <property type="entry name" value="TAXi_N"/>
</dbReference>
<name>A0A8J5LWA0_ZINOF</name>
<dbReference type="FunFam" id="2.40.70.10:FF:000045">
    <property type="entry name" value="Basic 7S globulin"/>
    <property type="match status" value="1"/>
</dbReference>
<dbReference type="InterPro" id="IPR033868">
    <property type="entry name" value="Xylanase_inhibitor_I-like"/>
</dbReference>
<dbReference type="EMBL" id="JACMSC010000001">
    <property type="protein sequence ID" value="KAG6537783.1"/>
    <property type="molecule type" value="Genomic_DNA"/>
</dbReference>
<proteinExistence type="inferred from homology"/>
<keyword evidence="4 5" id="KW-0732">Signal</keyword>
<dbReference type="GO" id="GO:0004190">
    <property type="term" value="F:aspartic-type endopeptidase activity"/>
    <property type="evidence" value="ECO:0007669"/>
    <property type="project" value="InterPro"/>
</dbReference>
<protein>
    <recommendedName>
        <fullName evidence="6">Peptidase A1 domain-containing protein</fullName>
    </recommendedName>
</protein>
<dbReference type="PANTHER" id="PTHR47965:SF22">
    <property type="entry name" value="EUKARYOTIC ASPARTYL PROTEASE FAMILY PROTEIN"/>
    <property type="match status" value="1"/>
</dbReference>
<reference evidence="7 8" key="1">
    <citation type="submission" date="2020-08" db="EMBL/GenBank/DDBJ databases">
        <title>Plant Genome Project.</title>
        <authorList>
            <person name="Zhang R.-G."/>
        </authorList>
    </citation>
    <scope>NUCLEOTIDE SEQUENCE [LARGE SCALE GENOMIC DNA]</scope>
    <source>
        <tissue evidence="7">Rhizome</tissue>
    </source>
</reference>
<comment type="subcellular location">
    <subcellularLocation>
        <location evidence="1">Secreted</location>
        <location evidence="1">Extracellular space</location>
    </subcellularLocation>
</comment>